<evidence type="ECO:0000259" key="14">
    <source>
        <dbReference type="Pfam" id="PF16212"/>
    </source>
</evidence>
<dbReference type="InterPro" id="IPR044492">
    <property type="entry name" value="P_typ_ATPase_HD_dom"/>
</dbReference>
<dbReference type="Gene3D" id="3.40.50.1000">
    <property type="entry name" value="HAD superfamily/HAD-like"/>
    <property type="match status" value="1"/>
</dbReference>
<comment type="caution">
    <text evidence="15">The sequence shown here is derived from an EMBL/GenBank/DDBJ whole genome shotgun (WGS) entry which is preliminary data.</text>
</comment>
<evidence type="ECO:0000256" key="5">
    <source>
        <dbReference type="ARBA" id="ARBA00022741"/>
    </source>
</evidence>
<dbReference type="Pfam" id="PF16209">
    <property type="entry name" value="PhoLip_ATPase_N"/>
    <property type="match status" value="1"/>
</dbReference>
<dbReference type="InterPro" id="IPR032631">
    <property type="entry name" value="P-type_ATPase_N"/>
</dbReference>
<dbReference type="PRINTS" id="PR00119">
    <property type="entry name" value="CATATPASE"/>
</dbReference>
<feature type="domain" description="P-type ATPase C-terminal" evidence="14">
    <location>
        <begin position="820"/>
        <end position="1065"/>
    </location>
</feature>
<feature type="transmembrane region" description="Helical" evidence="12">
    <location>
        <begin position="282"/>
        <end position="307"/>
    </location>
</feature>
<dbReference type="NCBIfam" id="TIGR01494">
    <property type="entry name" value="ATPase_P-type"/>
    <property type="match status" value="1"/>
</dbReference>
<dbReference type="SFLD" id="SFLDF00027">
    <property type="entry name" value="p-type_atpase"/>
    <property type="match status" value="1"/>
</dbReference>
<keyword evidence="7 12" id="KW-0460">Magnesium</keyword>
<dbReference type="InterPro" id="IPR008250">
    <property type="entry name" value="ATPase_P-typ_transduc_dom_A_sf"/>
</dbReference>
<keyword evidence="4" id="KW-0479">Metal-binding</keyword>
<dbReference type="Pfam" id="PF13246">
    <property type="entry name" value="Cation_ATPase"/>
    <property type="match status" value="1"/>
</dbReference>
<dbReference type="InterPro" id="IPR023299">
    <property type="entry name" value="ATPase_P-typ_cyto_dom_N"/>
</dbReference>
<evidence type="ECO:0000256" key="3">
    <source>
        <dbReference type="ARBA" id="ARBA00022692"/>
    </source>
</evidence>
<dbReference type="EMBL" id="JAPFFF010000011">
    <property type="protein sequence ID" value="KAK8878031.1"/>
    <property type="molecule type" value="Genomic_DNA"/>
</dbReference>
<evidence type="ECO:0000256" key="10">
    <source>
        <dbReference type="ARBA" id="ARBA00023136"/>
    </source>
</evidence>
<feature type="transmembrane region" description="Helical" evidence="12">
    <location>
        <begin position="1002"/>
        <end position="1021"/>
    </location>
</feature>
<comment type="catalytic activity">
    <reaction evidence="11 12">
        <text>ATP + H2O + phospholipidSide 1 = ADP + phosphate + phospholipidSide 2.</text>
        <dbReference type="EC" id="7.6.2.1"/>
    </reaction>
</comment>
<dbReference type="PANTHER" id="PTHR24092:SF150">
    <property type="entry name" value="PHOSPHOLIPID-TRANSPORTING ATPASE"/>
    <property type="match status" value="1"/>
</dbReference>
<feature type="transmembrane region" description="Helical" evidence="12">
    <location>
        <begin position="87"/>
        <end position="107"/>
    </location>
</feature>
<gene>
    <name evidence="15" type="ORF">M9Y10_004794</name>
</gene>
<dbReference type="Gene3D" id="3.40.1110.10">
    <property type="entry name" value="Calcium-transporting ATPase, cytoplasmic domain N"/>
    <property type="match status" value="1"/>
</dbReference>
<dbReference type="EC" id="7.6.2.1" evidence="12"/>
<feature type="transmembrane region" description="Helical" evidence="12">
    <location>
        <begin position="969"/>
        <end position="990"/>
    </location>
</feature>
<accession>A0ABR2JJY7</accession>
<keyword evidence="3 12" id="KW-0812">Transmembrane</keyword>
<evidence type="ECO:0000256" key="2">
    <source>
        <dbReference type="ARBA" id="ARBA00008109"/>
    </source>
</evidence>
<keyword evidence="5 12" id="KW-0547">Nucleotide-binding</keyword>
<feature type="transmembrane region" description="Helical" evidence="12">
    <location>
        <begin position="851"/>
        <end position="872"/>
    </location>
</feature>
<dbReference type="InterPro" id="IPR023298">
    <property type="entry name" value="ATPase_P-typ_TM_dom_sf"/>
</dbReference>
<dbReference type="Gene3D" id="2.70.150.10">
    <property type="entry name" value="Calcium-transporting ATPase, cytoplasmic transduction domain A"/>
    <property type="match status" value="1"/>
</dbReference>
<comment type="similarity">
    <text evidence="2 12">Belongs to the cation transport ATPase (P-type) (TC 3.A.3) family. Type IV subfamily.</text>
</comment>
<dbReference type="SUPFAM" id="SSF81653">
    <property type="entry name" value="Calcium ATPase, transduction domain A"/>
    <property type="match status" value="1"/>
</dbReference>
<evidence type="ECO:0000313" key="15">
    <source>
        <dbReference type="EMBL" id="KAK8878031.1"/>
    </source>
</evidence>
<feature type="transmembrane region" description="Helical" evidence="12">
    <location>
        <begin position="935"/>
        <end position="957"/>
    </location>
</feature>
<evidence type="ECO:0000256" key="1">
    <source>
        <dbReference type="ARBA" id="ARBA00004141"/>
    </source>
</evidence>
<feature type="domain" description="P-type ATPase N-terminal" evidence="13">
    <location>
        <begin position="33"/>
        <end position="83"/>
    </location>
</feature>
<dbReference type="InterPro" id="IPR006539">
    <property type="entry name" value="P-type_ATPase_IV"/>
</dbReference>
<reference evidence="15 16" key="1">
    <citation type="submission" date="2024-04" db="EMBL/GenBank/DDBJ databases">
        <title>Tritrichomonas musculus Genome.</title>
        <authorList>
            <person name="Alves-Ferreira E."/>
            <person name="Grigg M."/>
            <person name="Lorenzi H."/>
            <person name="Galac M."/>
        </authorList>
    </citation>
    <scope>NUCLEOTIDE SEQUENCE [LARGE SCALE GENOMIC DNA]</scope>
    <source>
        <strain evidence="15 16">EAF2021</strain>
    </source>
</reference>
<evidence type="ECO:0000256" key="8">
    <source>
        <dbReference type="ARBA" id="ARBA00022967"/>
    </source>
</evidence>
<comment type="subcellular location">
    <subcellularLocation>
        <location evidence="1 12">Membrane</location>
        <topology evidence="1 12">Multi-pass membrane protein</topology>
    </subcellularLocation>
</comment>
<evidence type="ECO:0000256" key="12">
    <source>
        <dbReference type="RuleBase" id="RU362033"/>
    </source>
</evidence>
<keyword evidence="10 12" id="KW-0472">Membrane</keyword>
<proteinExistence type="inferred from homology"/>
<dbReference type="SUPFAM" id="SSF56784">
    <property type="entry name" value="HAD-like"/>
    <property type="match status" value="1"/>
</dbReference>
<evidence type="ECO:0000313" key="16">
    <source>
        <dbReference type="Proteomes" id="UP001470230"/>
    </source>
</evidence>
<feature type="transmembrane region" description="Helical" evidence="12">
    <location>
        <begin position="334"/>
        <end position="357"/>
    </location>
</feature>
<keyword evidence="16" id="KW-1185">Reference proteome</keyword>
<dbReference type="PANTHER" id="PTHR24092">
    <property type="entry name" value="PROBABLE PHOSPHOLIPID-TRANSPORTING ATPASE"/>
    <property type="match status" value="1"/>
</dbReference>
<dbReference type="CDD" id="cd02073">
    <property type="entry name" value="P-type_ATPase_APLT_Dnf-like"/>
    <property type="match status" value="1"/>
</dbReference>
<dbReference type="InterPro" id="IPR032630">
    <property type="entry name" value="P_typ_ATPase_c"/>
</dbReference>
<keyword evidence="8 12" id="KW-1278">Translocase</keyword>
<protein>
    <recommendedName>
        <fullName evidence="12">Phospholipid-transporting ATPase</fullName>
        <ecNumber evidence="12">7.6.2.1</ecNumber>
    </recommendedName>
</protein>
<sequence>MSNCCKCKKNKKNKNDQNESDGRFIRLHQTLNEKKKPIFINNRIKTTKYTILTFLPKNLFEQFTRIANFYFLIIVALLYVPGVPISAGVAIVPLIIVVGISAIREAIEDFLRYRSDQKVNATIGHKLDTGRFADTKWQDILVGDFILIRKDEQVPADVVLFSTDTPEGVAYVDTCNLDGETNLKVRQALPLTASLQTAADVANFNGDIRCDDCNNMLYTFHGCLETNGQQYPLENKQVLLRGCVLRNTQFAIGAVVYTGLETKLMMNSSAARTKRSNLERSLNVKLLSVFAFIIVWAIIAAACGFSFQLKHFKVDGYWYFYQDDLSTGAKVGHFFILLVSNIVIINAMIPISLYVTLEIVRVFQSLFVSWDATMYDVETETGAQARTSNISDDLGQIEYVFSDKTGTLTCNVMEFMKCSIAGQMYGTGTTEVAFAAAKRRGMQIEPPNRNGKAFRDARFQQMISSGNPPEEVRNFLWLLSICHSVIPEEDSTQPYGIAFQASSPDEAALVKAAADFGYVFTNRTPTSVTLKVNGREVVVPVLAVLEFSSERKRSSVIIRHPETNKIVLFCKGADDLIYQRLQKDSPNQFQTKEHLKQFAADGLRTLCLAYRNIDENFYKEWSERFNEASCAIQNREERVNEVCNEIESDLHLLGATAIEDKLQLDVPDTIEALLAGHVNVWVITGDKRETAINIGFACSLLSSDMRLITLDSSDPNVLLNQMNSALSDNENKLALVASGSSLYFLLQDDQIESFFLLAQKCQSVVCCRVSPLQKASIVKMMRKKTKKLTLAIGDGANDVGMILEANVGVGISGKEGRQAVLSSDYSIAQFRYLKRLLMVHGRLNFYRNVDLVNYSFYKNMCFSFCQILFQFFSSFSGNTVYDSFLYTIFNVIFTSIPPVVYAAAERDVGLESMMHIPELYYFDGQRPWMMSVGRFIINLIIAILHALIVYFVTYLGVAPFQKSDGKMLGLTQFGITLYGCVVLIVNIRIASMCHYWTWMHHVFIWGSIAIFPLAVVVVNYIPFSMEVYQQGLEVFKQASFYASVIGTAIFAILPVITIDAIHNSLNIVTNHVLLHEKTKRHTNVRKFVDEFYPPPPPQTENIVYPDNANETGYNFDEPVPLSTSTRYKTVLNMPLFEPESNEPHINEYNFQTSPIMRQKHISTFGLDQL</sequence>
<dbReference type="InterPro" id="IPR023214">
    <property type="entry name" value="HAD_sf"/>
</dbReference>
<dbReference type="InterPro" id="IPR018303">
    <property type="entry name" value="ATPase_P-typ_P_site"/>
</dbReference>
<evidence type="ECO:0000256" key="11">
    <source>
        <dbReference type="ARBA" id="ARBA00034036"/>
    </source>
</evidence>
<evidence type="ECO:0000256" key="7">
    <source>
        <dbReference type="ARBA" id="ARBA00022842"/>
    </source>
</evidence>
<organism evidence="15 16">
    <name type="scientific">Tritrichomonas musculus</name>
    <dbReference type="NCBI Taxonomy" id="1915356"/>
    <lineage>
        <taxon>Eukaryota</taxon>
        <taxon>Metamonada</taxon>
        <taxon>Parabasalia</taxon>
        <taxon>Tritrichomonadida</taxon>
        <taxon>Tritrichomonadidae</taxon>
        <taxon>Tritrichomonas</taxon>
    </lineage>
</organism>
<evidence type="ECO:0000256" key="9">
    <source>
        <dbReference type="ARBA" id="ARBA00022989"/>
    </source>
</evidence>
<evidence type="ECO:0000259" key="13">
    <source>
        <dbReference type="Pfam" id="PF16209"/>
    </source>
</evidence>
<evidence type="ECO:0000256" key="4">
    <source>
        <dbReference type="ARBA" id="ARBA00022723"/>
    </source>
</evidence>
<evidence type="ECO:0000256" key="6">
    <source>
        <dbReference type="ARBA" id="ARBA00022840"/>
    </source>
</evidence>
<keyword evidence="9 12" id="KW-1133">Transmembrane helix</keyword>
<dbReference type="SFLD" id="SFLDS00003">
    <property type="entry name" value="Haloacid_Dehalogenase"/>
    <property type="match status" value="1"/>
</dbReference>
<dbReference type="InterPro" id="IPR036412">
    <property type="entry name" value="HAD-like_sf"/>
</dbReference>
<feature type="transmembrane region" description="Helical" evidence="12">
    <location>
        <begin position="1041"/>
        <end position="1061"/>
    </location>
</feature>
<name>A0ABR2JJY7_9EUKA</name>
<feature type="transmembrane region" description="Helical" evidence="12">
    <location>
        <begin position="63"/>
        <end position="81"/>
    </location>
</feature>
<dbReference type="SFLD" id="SFLDG00002">
    <property type="entry name" value="C1.7:_P-type_atpase_like"/>
    <property type="match status" value="1"/>
</dbReference>
<dbReference type="Proteomes" id="UP001470230">
    <property type="component" value="Unassembled WGS sequence"/>
</dbReference>
<dbReference type="InterPro" id="IPR001757">
    <property type="entry name" value="P_typ_ATPase"/>
</dbReference>
<dbReference type="NCBIfam" id="TIGR01652">
    <property type="entry name" value="ATPase-Plipid"/>
    <property type="match status" value="1"/>
</dbReference>
<dbReference type="SUPFAM" id="SSF81660">
    <property type="entry name" value="Metal cation-transporting ATPase, ATP-binding domain N"/>
    <property type="match status" value="1"/>
</dbReference>
<dbReference type="Pfam" id="PF16212">
    <property type="entry name" value="PhoLip_ATPase_C"/>
    <property type="match status" value="1"/>
</dbReference>
<dbReference type="SUPFAM" id="SSF81665">
    <property type="entry name" value="Calcium ATPase, transmembrane domain M"/>
    <property type="match status" value="1"/>
</dbReference>
<feature type="transmembrane region" description="Helical" evidence="12">
    <location>
        <begin position="884"/>
        <end position="904"/>
    </location>
</feature>
<dbReference type="PROSITE" id="PS00154">
    <property type="entry name" value="ATPASE_E1_E2"/>
    <property type="match status" value="1"/>
</dbReference>
<keyword evidence="6 12" id="KW-0067">ATP-binding</keyword>